<gene>
    <name evidence="2" type="ORF">F511_34176</name>
</gene>
<accession>A0A2Z7BE87</accession>
<evidence type="ECO:0000256" key="1">
    <source>
        <dbReference type="SAM" id="MobiDB-lite"/>
    </source>
</evidence>
<feature type="compositionally biased region" description="Pro residues" evidence="1">
    <location>
        <begin position="49"/>
        <end position="58"/>
    </location>
</feature>
<proteinExistence type="predicted"/>
<evidence type="ECO:0000313" key="3">
    <source>
        <dbReference type="Proteomes" id="UP000250235"/>
    </source>
</evidence>
<protein>
    <submittedName>
        <fullName evidence="2">Uncharacterized protein</fullName>
    </submittedName>
</protein>
<sequence>MIDKRELCDPWLRSTDLGPVLDSIGYPRTRASGESSTTKHRLLHASGPHPIPPPYDPN</sequence>
<organism evidence="2 3">
    <name type="scientific">Dorcoceras hygrometricum</name>
    <dbReference type="NCBI Taxonomy" id="472368"/>
    <lineage>
        <taxon>Eukaryota</taxon>
        <taxon>Viridiplantae</taxon>
        <taxon>Streptophyta</taxon>
        <taxon>Embryophyta</taxon>
        <taxon>Tracheophyta</taxon>
        <taxon>Spermatophyta</taxon>
        <taxon>Magnoliopsida</taxon>
        <taxon>eudicotyledons</taxon>
        <taxon>Gunneridae</taxon>
        <taxon>Pentapetalae</taxon>
        <taxon>asterids</taxon>
        <taxon>lamiids</taxon>
        <taxon>Lamiales</taxon>
        <taxon>Gesneriaceae</taxon>
        <taxon>Didymocarpoideae</taxon>
        <taxon>Trichosporeae</taxon>
        <taxon>Loxocarpinae</taxon>
        <taxon>Dorcoceras</taxon>
    </lineage>
</organism>
<dbReference type="EMBL" id="KV008293">
    <property type="protein sequence ID" value="KZV30389.1"/>
    <property type="molecule type" value="Genomic_DNA"/>
</dbReference>
<reference evidence="2 3" key="1">
    <citation type="journal article" date="2015" name="Proc. Natl. Acad. Sci. U.S.A.">
        <title>The resurrection genome of Boea hygrometrica: A blueprint for survival of dehydration.</title>
        <authorList>
            <person name="Xiao L."/>
            <person name="Yang G."/>
            <person name="Zhang L."/>
            <person name="Yang X."/>
            <person name="Zhao S."/>
            <person name="Ji Z."/>
            <person name="Zhou Q."/>
            <person name="Hu M."/>
            <person name="Wang Y."/>
            <person name="Chen M."/>
            <person name="Xu Y."/>
            <person name="Jin H."/>
            <person name="Xiao X."/>
            <person name="Hu G."/>
            <person name="Bao F."/>
            <person name="Hu Y."/>
            <person name="Wan P."/>
            <person name="Li L."/>
            <person name="Deng X."/>
            <person name="Kuang T."/>
            <person name="Xiang C."/>
            <person name="Zhu J.K."/>
            <person name="Oliver M.J."/>
            <person name="He Y."/>
        </authorList>
    </citation>
    <scope>NUCLEOTIDE SEQUENCE [LARGE SCALE GENOMIC DNA]</scope>
    <source>
        <strain evidence="3">cv. XS01</strain>
    </source>
</reference>
<name>A0A2Z7BE87_9LAMI</name>
<feature type="region of interest" description="Disordered" evidence="1">
    <location>
        <begin position="22"/>
        <end position="58"/>
    </location>
</feature>
<evidence type="ECO:0000313" key="2">
    <source>
        <dbReference type="EMBL" id="KZV30389.1"/>
    </source>
</evidence>
<dbReference type="AlphaFoldDB" id="A0A2Z7BE87"/>
<keyword evidence="3" id="KW-1185">Reference proteome</keyword>
<dbReference type="Proteomes" id="UP000250235">
    <property type="component" value="Unassembled WGS sequence"/>
</dbReference>